<evidence type="ECO:0000256" key="7">
    <source>
        <dbReference type="ARBA" id="ARBA00023315"/>
    </source>
</evidence>
<feature type="binding site" evidence="10">
    <location>
        <position position="455"/>
    </location>
    <ligand>
        <name>L-glutamate</name>
        <dbReference type="ChEBI" id="CHEBI:29985"/>
    </ligand>
</feature>
<dbReference type="AlphaFoldDB" id="A0A291R0Z0"/>
<dbReference type="InterPro" id="IPR000101">
    <property type="entry name" value="GGT_peptidase"/>
</dbReference>
<dbReference type="EC" id="3.4.19.13" evidence="11"/>
<evidence type="ECO:0000313" key="12">
    <source>
        <dbReference type="EMBL" id="ATL49870.1"/>
    </source>
</evidence>
<dbReference type="InterPro" id="IPR043137">
    <property type="entry name" value="GGT_ssub_C"/>
</dbReference>
<comment type="similarity">
    <text evidence="3 11">Belongs to the gamma-glutamyltransferase family.</text>
</comment>
<comment type="PTM">
    <text evidence="11">Cleaved by autocatalysis into a large and a small subunit.</text>
</comment>
<dbReference type="PANTHER" id="PTHR43199:SF1">
    <property type="entry name" value="GLUTATHIONE HYDROLASE PROENZYME"/>
    <property type="match status" value="1"/>
</dbReference>
<feature type="binding site" evidence="10">
    <location>
        <begin position="380"/>
        <end position="382"/>
    </location>
    <ligand>
        <name>L-glutamate</name>
        <dbReference type="ChEBI" id="CHEBI:29985"/>
    </ligand>
</feature>
<evidence type="ECO:0000256" key="9">
    <source>
        <dbReference type="PIRSR" id="PIRSR600101-1"/>
    </source>
</evidence>
<evidence type="ECO:0000256" key="2">
    <source>
        <dbReference type="ARBA" id="ARBA00001089"/>
    </source>
</evidence>
<dbReference type="InterPro" id="IPR043138">
    <property type="entry name" value="GGT_lsub"/>
</dbReference>
<dbReference type="UniPathway" id="UPA00204"/>
<evidence type="ECO:0000256" key="1">
    <source>
        <dbReference type="ARBA" id="ARBA00001049"/>
    </source>
</evidence>
<name>A0A291R0Z0_9BACT</name>
<organism evidence="12 13">
    <name type="scientific">Chitinophaga caeni</name>
    <dbReference type="NCBI Taxonomy" id="2029983"/>
    <lineage>
        <taxon>Bacteria</taxon>
        <taxon>Pseudomonadati</taxon>
        <taxon>Bacteroidota</taxon>
        <taxon>Chitinophagia</taxon>
        <taxon>Chitinophagales</taxon>
        <taxon>Chitinophagaceae</taxon>
        <taxon>Chitinophaga</taxon>
    </lineage>
</organism>
<gene>
    <name evidence="12" type="primary">ggt</name>
    <name evidence="12" type="ORF">COR50_13515</name>
</gene>
<evidence type="ECO:0000256" key="4">
    <source>
        <dbReference type="ARBA" id="ARBA00022679"/>
    </source>
</evidence>
<dbReference type="SUPFAM" id="SSF56235">
    <property type="entry name" value="N-terminal nucleophile aminohydrolases (Ntn hydrolases)"/>
    <property type="match status" value="1"/>
</dbReference>
<dbReference type="OrthoDB" id="9781342at2"/>
<sequence length="551" mass="59398">MQVRAQTVQAFNYKVEKHGIFREAAVASAHPLASKVGRMILAKGGNAVDAAIAMQWALAVVYPQAGNIGGGGFMVAHLNDGRNLAIDYREMAPAAAYRDMYLDEDGSVNSRKSIDGHLAVGVPGTVAGLFASHRYAKLPMATLIAPAIELAKLGFAVTAAEARGLNSLQSRFKQFNTSGNAFIRDVPWQEGDTLVQTDLANTLMRISVAGEKGFYEGETAQLIVAEMQRGHGIITLDDLKNYKAKYRDAIIFPYKGYKVITMPLPSSGGIILQQMMGMVEPYSIGKFKHNSAEAVQLMTEIERRAYADRAAFLGDEDFVNVPVAAITNPGYLTRRMQGYQPGIAGNSEQIQAGQIPDPSEQTTHLNVLDAAGNAVSVTTTLNGSYGSKVVVSRAGFFLNNEMDDFSAKPGVANMYGLVGNEANAIAPGKRMLSSMTPTIVLKENQPYIVTGTPGGSTIITSVFQTLLNVIDFKLDAMETVNAPKFHHQWLPDVIDVEADFPEPVIEALEKMGYKVHKRGAIGRTELIIKHGENGQIEAVGDKRGDDSVAGI</sequence>
<proteinExistence type="inferred from homology"/>
<dbReference type="EC" id="2.3.2.2" evidence="11"/>
<dbReference type="Pfam" id="PF01019">
    <property type="entry name" value="G_glu_transpept"/>
    <property type="match status" value="1"/>
</dbReference>
<dbReference type="Gene3D" id="3.60.20.40">
    <property type="match status" value="1"/>
</dbReference>
<keyword evidence="6 11" id="KW-0865">Zymogen</keyword>
<protein>
    <recommendedName>
        <fullName evidence="11">Glutathione hydrolase proenzyme</fullName>
        <ecNumber evidence="11">2.3.2.2</ecNumber>
        <ecNumber evidence="11">3.4.19.13</ecNumber>
    </recommendedName>
    <component>
        <recommendedName>
            <fullName evidence="11">Glutathione hydrolase large chain</fullName>
        </recommendedName>
    </component>
    <component>
        <recommendedName>
            <fullName evidence="11">Glutathione hydrolase small chain</fullName>
        </recommendedName>
    </component>
</protein>
<comment type="pathway">
    <text evidence="11">Sulfur metabolism; glutathione metabolism.</text>
</comment>
<accession>A0A291R0Z0</accession>
<dbReference type="PRINTS" id="PR01210">
    <property type="entry name" value="GGTRANSPTASE"/>
</dbReference>
<comment type="catalytic activity">
    <reaction evidence="2 11">
        <text>glutathione + H2O = L-cysteinylglycine + L-glutamate</text>
        <dbReference type="Rhea" id="RHEA:28807"/>
        <dbReference type="ChEBI" id="CHEBI:15377"/>
        <dbReference type="ChEBI" id="CHEBI:29985"/>
        <dbReference type="ChEBI" id="CHEBI:57925"/>
        <dbReference type="ChEBI" id="CHEBI:61694"/>
        <dbReference type="EC" id="3.4.19.13"/>
    </reaction>
</comment>
<dbReference type="GO" id="GO:0006750">
    <property type="term" value="P:glutathione biosynthetic process"/>
    <property type="evidence" value="ECO:0007669"/>
    <property type="project" value="UniProtKB-KW"/>
</dbReference>
<keyword evidence="13" id="KW-1185">Reference proteome</keyword>
<reference evidence="12 13" key="1">
    <citation type="submission" date="2017-10" db="EMBL/GenBank/DDBJ databases">
        <title>Paenichitinophaga pekingensis gen. nov., sp. nov., isolated from activated sludge.</title>
        <authorList>
            <person name="Jin D."/>
            <person name="Kong X."/>
            <person name="Deng Y."/>
            <person name="Bai Z."/>
        </authorList>
    </citation>
    <scope>NUCLEOTIDE SEQUENCE [LARGE SCALE GENOMIC DNA]</scope>
    <source>
        <strain evidence="12 13">13</strain>
    </source>
</reference>
<evidence type="ECO:0000256" key="6">
    <source>
        <dbReference type="ARBA" id="ARBA00023145"/>
    </source>
</evidence>
<evidence type="ECO:0000256" key="10">
    <source>
        <dbReference type="PIRSR" id="PIRSR600101-2"/>
    </source>
</evidence>
<dbReference type="GO" id="GO:0103068">
    <property type="term" value="F:leukotriene C4 gamma-glutamyl transferase activity"/>
    <property type="evidence" value="ECO:0007669"/>
    <property type="project" value="UniProtKB-EC"/>
</dbReference>
<feature type="binding site" evidence="10">
    <location>
        <begin position="433"/>
        <end position="434"/>
    </location>
    <ligand>
        <name>L-glutamate</name>
        <dbReference type="ChEBI" id="CHEBI:29985"/>
    </ligand>
</feature>
<comment type="catalytic activity">
    <reaction evidence="8 11">
        <text>an N-terminal (5-L-glutamyl)-[peptide] + an alpha-amino acid = 5-L-glutamyl amino acid + an N-terminal L-alpha-aminoacyl-[peptide]</text>
        <dbReference type="Rhea" id="RHEA:23904"/>
        <dbReference type="Rhea" id="RHEA-COMP:9780"/>
        <dbReference type="Rhea" id="RHEA-COMP:9795"/>
        <dbReference type="ChEBI" id="CHEBI:77644"/>
        <dbReference type="ChEBI" id="CHEBI:78597"/>
        <dbReference type="ChEBI" id="CHEBI:78599"/>
        <dbReference type="ChEBI" id="CHEBI:78608"/>
        <dbReference type="EC" id="2.3.2.2"/>
    </reaction>
</comment>
<dbReference type="Proteomes" id="UP000220133">
    <property type="component" value="Chromosome"/>
</dbReference>
<evidence type="ECO:0000256" key="11">
    <source>
        <dbReference type="RuleBase" id="RU368036"/>
    </source>
</evidence>
<comment type="catalytic activity">
    <reaction evidence="1 11">
        <text>an S-substituted glutathione + H2O = an S-substituted L-cysteinylglycine + L-glutamate</text>
        <dbReference type="Rhea" id="RHEA:59468"/>
        <dbReference type="ChEBI" id="CHEBI:15377"/>
        <dbReference type="ChEBI" id="CHEBI:29985"/>
        <dbReference type="ChEBI" id="CHEBI:90779"/>
        <dbReference type="ChEBI" id="CHEBI:143103"/>
        <dbReference type="EC" id="3.4.19.13"/>
    </reaction>
</comment>
<dbReference type="Gene3D" id="1.10.246.130">
    <property type="match status" value="1"/>
</dbReference>
<dbReference type="KEGG" id="cbae:COR50_13515"/>
<evidence type="ECO:0000256" key="5">
    <source>
        <dbReference type="ARBA" id="ARBA00022801"/>
    </source>
</evidence>
<feature type="active site" description="Nucleophile" evidence="9">
    <location>
        <position position="362"/>
    </location>
</feature>
<keyword evidence="7 11" id="KW-0012">Acyltransferase</keyword>
<keyword evidence="5 11" id="KW-0378">Hydrolase</keyword>
<evidence type="ECO:0000313" key="13">
    <source>
        <dbReference type="Proteomes" id="UP000220133"/>
    </source>
</evidence>
<evidence type="ECO:0000256" key="8">
    <source>
        <dbReference type="ARBA" id="ARBA00047417"/>
    </source>
</evidence>
<feature type="binding site" evidence="10">
    <location>
        <position position="89"/>
    </location>
    <ligand>
        <name>L-glutamate</name>
        <dbReference type="ChEBI" id="CHEBI:29985"/>
    </ligand>
</feature>
<dbReference type="NCBIfam" id="TIGR00066">
    <property type="entry name" value="g_glut_trans"/>
    <property type="match status" value="1"/>
</dbReference>
<dbReference type="EMBL" id="CP023777">
    <property type="protein sequence ID" value="ATL49870.1"/>
    <property type="molecule type" value="Genomic_DNA"/>
</dbReference>
<feature type="binding site" evidence="10">
    <location>
        <position position="404"/>
    </location>
    <ligand>
        <name>L-glutamate</name>
        <dbReference type="ChEBI" id="CHEBI:29985"/>
    </ligand>
</feature>
<comment type="subunit">
    <text evidence="11">This enzyme consists of two polypeptide chains, which are synthesized in precursor form from a single polypeptide.</text>
</comment>
<evidence type="ECO:0000256" key="3">
    <source>
        <dbReference type="ARBA" id="ARBA00009381"/>
    </source>
</evidence>
<keyword evidence="11" id="KW-0317">Glutathione biosynthesis</keyword>
<dbReference type="GO" id="GO:0036374">
    <property type="term" value="F:glutathione hydrolase activity"/>
    <property type="evidence" value="ECO:0007669"/>
    <property type="project" value="UniProtKB-UniRule"/>
</dbReference>
<dbReference type="GO" id="GO:0006751">
    <property type="term" value="P:glutathione catabolic process"/>
    <property type="evidence" value="ECO:0007669"/>
    <property type="project" value="UniProtKB-UniRule"/>
</dbReference>
<dbReference type="InterPro" id="IPR051792">
    <property type="entry name" value="GGT_bact"/>
</dbReference>
<dbReference type="PANTHER" id="PTHR43199">
    <property type="entry name" value="GLUTATHIONE HYDROLASE"/>
    <property type="match status" value="1"/>
</dbReference>
<dbReference type="InterPro" id="IPR029055">
    <property type="entry name" value="Ntn_hydrolases_N"/>
</dbReference>
<keyword evidence="4 11" id="KW-0808">Transferase</keyword>